<proteinExistence type="predicted"/>
<dbReference type="EMBL" id="PVNK01000190">
    <property type="protein sequence ID" value="PRP93158.1"/>
    <property type="molecule type" value="Genomic_DNA"/>
</dbReference>
<reference evidence="1 2" key="1">
    <citation type="submission" date="2018-03" db="EMBL/GenBank/DDBJ databases">
        <title>Draft Genome Sequences of the Obligatory Marine Myxobacteria Enhygromyxa salina SWB005.</title>
        <authorList>
            <person name="Poehlein A."/>
            <person name="Moghaddam J.A."/>
            <person name="Harms H."/>
            <person name="Alanjari M."/>
            <person name="Koenig G.M."/>
            <person name="Daniel R."/>
            <person name="Schaeberle T.F."/>
        </authorList>
    </citation>
    <scope>NUCLEOTIDE SEQUENCE [LARGE SCALE GENOMIC DNA]</scope>
    <source>
        <strain evidence="1 2">SWB005</strain>
    </source>
</reference>
<gene>
    <name evidence="1" type="ORF">ENSA5_44250</name>
</gene>
<dbReference type="Proteomes" id="UP000237968">
    <property type="component" value="Unassembled WGS sequence"/>
</dbReference>
<accession>A0A2S9XJV2</accession>
<organism evidence="1 2">
    <name type="scientific">Enhygromyxa salina</name>
    <dbReference type="NCBI Taxonomy" id="215803"/>
    <lineage>
        <taxon>Bacteria</taxon>
        <taxon>Pseudomonadati</taxon>
        <taxon>Myxococcota</taxon>
        <taxon>Polyangia</taxon>
        <taxon>Nannocystales</taxon>
        <taxon>Nannocystaceae</taxon>
        <taxon>Enhygromyxa</taxon>
    </lineage>
</organism>
<comment type="caution">
    <text evidence="1">The sequence shown here is derived from an EMBL/GenBank/DDBJ whole genome shotgun (WGS) entry which is preliminary data.</text>
</comment>
<dbReference type="RefSeq" id="WP_106393702.1">
    <property type="nucleotide sequence ID" value="NZ_PVNK01000190.1"/>
</dbReference>
<dbReference type="PROSITE" id="PS51257">
    <property type="entry name" value="PROKAR_LIPOPROTEIN"/>
    <property type="match status" value="1"/>
</dbReference>
<evidence type="ECO:0000313" key="1">
    <source>
        <dbReference type="EMBL" id="PRP93158.1"/>
    </source>
</evidence>
<protein>
    <submittedName>
        <fullName evidence="1">Uncharacterized protein</fullName>
    </submittedName>
</protein>
<sequence>MKTSIVVSLIAAGLTVSCSTTPPDEFKTPERTDVRVSAAVQADIEGLAGVRLALNPTMTCEGHWDDAQAEGVATWAEVVELDRMVWSDGARSSEAPKGYTELLAETVFVDVDPGCYELFAQPVDADGELLSRCVDSSSEITVEDHASLALSPQILCGETPRMELSPAEVEANLAPEIDALKVASVVSPCEIVKICATARDPDFDMVEFAWPEPLGLDQGPDAASWPTIVYHAFNEDRSVTQCIGVQAEAAGSYDVTVNVYDLVRPRADERPSRIEEMYGGLSVATESVEVEASLDCAPTGRSAVILMTLADAPSAPTLIENTLAWLVEDGPAAPRVLVVLDDNHRGEDEGEGEFILQTLLDAGYASDYMLEPPTGLEFEKLSEIYSVVWLVNPSHGMDDVDTHTALLRFRQLGGGVVLQGDDISRFRANPRFMEPLTYLRYEGNGTVACGESIEEGGETYRVSFFETEGAHPVLAGLEGQSFSYGGDIDLTEPRDHGELVLAWASYESPGCVVRTPAVVTLDPDKLTPW</sequence>
<dbReference type="AlphaFoldDB" id="A0A2S9XJV2"/>
<evidence type="ECO:0000313" key="2">
    <source>
        <dbReference type="Proteomes" id="UP000237968"/>
    </source>
</evidence>
<name>A0A2S9XJV2_9BACT</name>
<keyword evidence="2" id="KW-1185">Reference proteome</keyword>
<dbReference type="OrthoDB" id="5526347at2"/>